<keyword evidence="7" id="KW-0862">Zinc</keyword>
<sequence>MKQEILQRALERIELLATVSDAPEGLVRTFLSPANREAAELVMEWMEGLGMEVCHDVGGTVRGILGGSADAKPLLLGSHLDTVIDAGKYDGALGVIGALAALEVLRDENVVLPFPVHVLGFSDEEGVRFQSTYLGSRGVIGELESWQLEQRDMDGLSLSEVLENEGWLDDAETIFYDESSSDGYVELHIEQGRVLEDADEAACIVSGICGQVRLRVVMAGQADHAGTTPMDLRRDALTGAAECVLALETMAREHSPLVGTVGQIQVHPGASNAIPQVAEFTVDLRHPDDEALEHHLGELRNAFDAIANRRDLDFGWEIVQQNGAVDCDPDLTKILLASLESVTGAHGMLPSGAGHDGVILSTVMPIGMIFVRCQGGLSHHPDEYAEPDDIAAGIDILVEFLKRWKP</sequence>
<dbReference type="PIRSF" id="PIRSF001235">
    <property type="entry name" value="Amidase_carbamoylase"/>
    <property type="match status" value="1"/>
</dbReference>
<organism evidence="10 11">
    <name type="scientific">Luteolibacter pohnpeiensis</name>
    <dbReference type="NCBI Taxonomy" id="454153"/>
    <lineage>
        <taxon>Bacteria</taxon>
        <taxon>Pseudomonadati</taxon>
        <taxon>Verrucomicrobiota</taxon>
        <taxon>Verrucomicrobiia</taxon>
        <taxon>Verrucomicrobiales</taxon>
        <taxon>Verrucomicrobiaceae</taxon>
        <taxon>Luteolibacter</taxon>
    </lineage>
</organism>
<comment type="cofactor">
    <cofactor evidence="1">
        <name>Mn(2+)</name>
        <dbReference type="ChEBI" id="CHEBI:29035"/>
    </cofactor>
</comment>
<evidence type="ECO:0000256" key="7">
    <source>
        <dbReference type="PIRSR" id="PIRSR001235-1"/>
    </source>
</evidence>
<feature type="binding site" evidence="7">
    <location>
        <position position="379"/>
    </location>
    <ligand>
        <name>Zn(2+)</name>
        <dbReference type="ChEBI" id="CHEBI:29105"/>
        <label>2</label>
    </ligand>
</feature>
<dbReference type="InterPro" id="IPR001261">
    <property type="entry name" value="ArgE/DapE_CS"/>
</dbReference>
<dbReference type="InterPro" id="IPR036264">
    <property type="entry name" value="Bact_exopeptidase_dim_dom"/>
</dbReference>
<comment type="caution">
    <text evidence="10">The sequence shown here is derived from an EMBL/GenBank/DDBJ whole genome shotgun (WGS) entry which is preliminary data.</text>
</comment>
<comment type="similarity">
    <text evidence="2">Belongs to the peptidase M20 family.</text>
</comment>
<dbReference type="GO" id="GO:0016813">
    <property type="term" value="F:hydrolase activity, acting on carbon-nitrogen (but not peptide) bonds, in linear amidines"/>
    <property type="evidence" value="ECO:0007669"/>
    <property type="project" value="InterPro"/>
</dbReference>
<protein>
    <submittedName>
        <fullName evidence="10">M20 family metallo-hydrolase</fullName>
    </submittedName>
</protein>
<dbReference type="CDD" id="cd03884">
    <property type="entry name" value="M20_bAS"/>
    <property type="match status" value="1"/>
</dbReference>
<feature type="binding site" evidence="7">
    <location>
        <position position="188"/>
    </location>
    <ligand>
        <name>Zn(2+)</name>
        <dbReference type="ChEBI" id="CHEBI:29105"/>
        <label>1</label>
    </ligand>
</feature>
<evidence type="ECO:0000256" key="8">
    <source>
        <dbReference type="PIRSR" id="PIRSR001235-2"/>
    </source>
</evidence>
<reference evidence="10" key="1">
    <citation type="submission" date="2021-01" db="EMBL/GenBank/DDBJ databases">
        <title>Modified the classification status of verrucomicrobia.</title>
        <authorList>
            <person name="Feng X."/>
        </authorList>
    </citation>
    <scope>NUCLEOTIDE SEQUENCE</scope>
    <source>
        <strain evidence="10">KCTC 22041</strain>
    </source>
</reference>
<evidence type="ECO:0000256" key="6">
    <source>
        <dbReference type="ARBA" id="ARBA00023211"/>
    </source>
</evidence>
<dbReference type="EMBL" id="JAENIJ010000003">
    <property type="protein sequence ID" value="MBK1881279.1"/>
    <property type="molecule type" value="Genomic_DNA"/>
</dbReference>
<comment type="subunit">
    <text evidence="3">Homodimer.</text>
</comment>
<dbReference type="RefSeq" id="WP_200267338.1">
    <property type="nucleotide sequence ID" value="NZ_JAENIJ010000003.1"/>
</dbReference>
<dbReference type="PANTHER" id="PTHR32494">
    <property type="entry name" value="ALLANTOATE DEIMINASE-RELATED"/>
    <property type="match status" value="1"/>
</dbReference>
<evidence type="ECO:0000256" key="2">
    <source>
        <dbReference type="ARBA" id="ARBA00006153"/>
    </source>
</evidence>
<keyword evidence="5" id="KW-0378">Hydrolase</keyword>
<dbReference type="InterPro" id="IPR011650">
    <property type="entry name" value="Peptidase_M20_dimer"/>
</dbReference>
<dbReference type="NCBIfam" id="TIGR01879">
    <property type="entry name" value="hydantase"/>
    <property type="match status" value="1"/>
</dbReference>
<dbReference type="InterPro" id="IPR002933">
    <property type="entry name" value="Peptidase_M20"/>
</dbReference>
<feature type="binding site" evidence="8">
    <location>
        <position position="272"/>
    </location>
    <ligand>
        <name>allantoate</name>
        <dbReference type="ChEBI" id="CHEBI:17536"/>
    </ligand>
</feature>
<dbReference type="GO" id="GO:0046872">
    <property type="term" value="F:metal ion binding"/>
    <property type="evidence" value="ECO:0007669"/>
    <property type="project" value="UniProtKB-KW"/>
</dbReference>
<evidence type="ECO:0000256" key="5">
    <source>
        <dbReference type="ARBA" id="ARBA00022801"/>
    </source>
</evidence>
<feature type="binding site" evidence="8">
    <location>
        <position position="213"/>
    </location>
    <ligand>
        <name>allantoate</name>
        <dbReference type="ChEBI" id="CHEBI:17536"/>
    </ligand>
</feature>
<dbReference type="PROSITE" id="PS00758">
    <property type="entry name" value="ARGE_DAPE_CPG2_1"/>
    <property type="match status" value="1"/>
</dbReference>
<keyword evidence="4 7" id="KW-0479">Metal-binding</keyword>
<comment type="cofactor">
    <cofactor evidence="7">
        <name>Zn(2+)</name>
        <dbReference type="ChEBI" id="CHEBI:29105"/>
    </cofactor>
    <text evidence="7">Binds 2 Zn(2+) ions per subunit.</text>
</comment>
<gene>
    <name evidence="10" type="ORF">JIN85_02565</name>
</gene>
<proteinExistence type="inferred from homology"/>
<evidence type="ECO:0000313" key="10">
    <source>
        <dbReference type="EMBL" id="MBK1881279.1"/>
    </source>
</evidence>
<dbReference type="Pfam" id="PF07687">
    <property type="entry name" value="M20_dimer"/>
    <property type="match status" value="1"/>
</dbReference>
<keyword evidence="11" id="KW-1185">Reference proteome</keyword>
<feature type="domain" description="Peptidase M20 dimerisation" evidence="9">
    <location>
        <begin position="209"/>
        <end position="307"/>
    </location>
</feature>
<dbReference type="PANTHER" id="PTHR32494:SF19">
    <property type="entry name" value="ALLANTOATE DEIMINASE-RELATED"/>
    <property type="match status" value="1"/>
</dbReference>
<dbReference type="InterPro" id="IPR010158">
    <property type="entry name" value="Amidase_Cbmase"/>
</dbReference>
<evidence type="ECO:0000256" key="1">
    <source>
        <dbReference type="ARBA" id="ARBA00001936"/>
    </source>
</evidence>
<dbReference type="SUPFAM" id="SSF53187">
    <property type="entry name" value="Zn-dependent exopeptidases"/>
    <property type="match status" value="1"/>
</dbReference>
<dbReference type="Gene3D" id="3.40.630.10">
    <property type="entry name" value="Zn peptidases"/>
    <property type="match status" value="1"/>
</dbReference>
<dbReference type="SUPFAM" id="SSF55031">
    <property type="entry name" value="Bacterial exopeptidase dimerisation domain"/>
    <property type="match status" value="1"/>
</dbReference>
<dbReference type="Gene3D" id="3.30.70.360">
    <property type="match status" value="1"/>
</dbReference>
<evidence type="ECO:0000256" key="3">
    <source>
        <dbReference type="ARBA" id="ARBA00011738"/>
    </source>
</evidence>
<feature type="binding site" evidence="7">
    <location>
        <position position="90"/>
    </location>
    <ligand>
        <name>Zn(2+)</name>
        <dbReference type="ChEBI" id="CHEBI:29105"/>
        <label>1</label>
    </ligand>
</feature>
<feature type="binding site" evidence="7">
    <location>
        <position position="125"/>
    </location>
    <ligand>
        <name>Zn(2+)</name>
        <dbReference type="ChEBI" id="CHEBI:29105"/>
        <label>2</label>
    </ligand>
</feature>
<feature type="binding site" evidence="8">
    <location>
        <position position="285"/>
    </location>
    <ligand>
        <name>allantoate</name>
        <dbReference type="ChEBI" id="CHEBI:17536"/>
    </ligand>
</feature>
<evidence type="ECO:0000313" key="11">
    <source>
        <dbReference type="Proteomes" id="UP000603141"/>
    </source>
</evidence>
<keyword evidence="6" id="KW-0464">Manganese</keyword>
<name>A0A934S512_9BACT</name>
<dbReference type="Pfam" id="PF01546">
    <property type="entry name" value="Peptidase_M20"/>
    <property type="match status" value="1"/>
</dbReference>
<accession>A0A934S512</accession>
<evidence type="ECO:0000259" key="9">
    <source>
        <dbReference type="Pfam" id="PF07687"/>
    </source>
</evidence>
<feature type="binding site" evidence="7">
    <location>
        <position position="79"/>
    </location>
    <ligand>
        <name>Zn(2+)</name>
        <dbReference type="ChEBI" id="CHEBI:29105"/>
        <label>1</label>
    </ligand>
</feature>
<evidence type="ECO:0000256" key="4">
    <source>
        <dbReference type="ARBA" id="ARBA00022723"/>
    </source>
</evidence>
<dbReference type="Proteomes" id="UP000603141">
    <property type="component" value="Unassembled WGS sequence"/>
</dbReference>
<dbReference type="AlphaFoldDB" id="A0A934S512"/>
<feature type="binding site" evidence="7">
    <location>
        <position position="90"/>
    </location>
    <ligand>
        <name>Zn(2+)</name>
        <dbReference type="ChEBI" id="CHEBI:29105"/>
        <label>2</label>
    </ligand>
</feature>